<dbReference type="GO" id="GO:0006261">
    <property type="term" value="P:DNA-templated DNA replication"/>
    <property type="evidence" value="ECO:0007669"/>
    <property type="project" value="TreeGrafter"/>
</dbReference>
<evidence type="ECO:0000259" key="9">
    <source>
        <dbReference type="Pfam" id="PF00136"/>
    </source>
</evidence>
<keyword evidence="4 8" id="KW-0239">DNA-directed DNA polymerase</keyword>
<dbReference type="SUPFAM" id="SSF56672">
    <property type="entry name" value="DNA/RNA polymerases"/>
    <property type="match status" value="1"/>
</dbReference>
<evidence type="ECO:0000259" key="10">
    <source>
        <dbReference type="Pfam" id="PF03104"/>
    </source>
</evidence>
<dbReference type="Pfam" id="PF03104">
    <property type="entry name" value="DNA_pol_B_exo1"/>
    <property type="match status" value="1"/>
</dbReference>
<feature type="domain" description="DNA-directed DNA polymerase family B exonuclease" evidence="10">
    <location>
        <begin position="168"/>
        <end position="401"/>
    </location>
</feature>
<evidence type="ECO:0000256" key="5">
    <source>
        <dbReference type="ARBA" id="ARBA00023109"/>
    </source>
</evidence>
<dbReference type="EMBL" id="KJ755191">
    <property type="protein sequence ID" value="AJP08967.1"/>
    <property type="molecule type" value="Genomic_DNA"/>
</dbReference>
<keyword evidence="3 8" id="KW-0548">Nucleotidyltransferase</keyword>
<dbReference type="GO" id="GO:0039693">
    <property type="term" value="P:viral DNA genome replication"/>
    <property type="evidence" value="ECO:0007669"/>
    <property type="project" value="UniProtKB-KW"/>
</dbReference>
<dbReference type="InterPro" id="IPR042087">
    <property type="entry name" value="DNA_pol_B_thumb"/>
</dbReference>
<dbReference type="RefSeq" id="YP_009701467.1">
    <property type="nucleotide sequence ID" value="NC_044938.1"/>
</dbReference>
<dbReference type="InterPro" id="IPR036397">
    <property type="entry name" value="RNaseH_sf"/>
</dbReference>
<dbReference type="InterPro" id="IPR023211">
    <property type="entry name" value="DNA_pol_palm_dom_sf"/>
</dbReference>
<reference evidence="12" key="1">
    <citation type="submission" date="2014-04" db="EMBL/GenBank/DDBJ databases">
        <authorList>
            <person name="Wei Y."/>
            <person name="Huang G."/>
            <person name="Cheng X."/>
        </authorList>
    </citation>
    <scope>NUCLEOTIDE SEQUENCE [LARGE SCALE GENOMIC DNA]</scope>
</reference>
<evidence type="ECO:0000256" key="8">
    <source>
        <dbReference type="RuleBase" id="RU000442"/>
    </source>
</evidence>
<dbReference type="GO" id="GO:0003887">
    <property type="term" value="F:DNA-directed DNA polymerase activity"/>
    <property type="evidence" value="ECO:0007669"/>
    <property type="project" value="UniProtKB-KW"/>
</dbReference>
<protein>
    <recommendedName>
        <fullName evidence="8">DNA polymerase</fullName>
        <ecNumber evidence="8">2.7.7.7</ecNumber>
    </recommendedName>
</protein>
<dbReference type="InterPro" id="IPR006133">
    <property type="entry name" value="DNA-dir_DNA_pol_B_exonuc"/>
</dbReference>
<dbReference type="InterPro" id="IPR043502">
    <property type="entry name" value="DNA/RNA_pol_sf"/>
</dbReference>
<dbReference type="InterPro" id="IPR050240">
    <property type="entry name" value="DNA_pol_type-B"/>
</dbReference>
<evidence type="ECO:0000256" key="4">
    <source>
        <dbReference type="ARBA" id="ARBA00022932"/>
    </source>
</evidence>
<evidence type="ECO:0000256" key="3">
    <source>
        <dbReference type="ARBA" id="ARBA00022695"/>
    </source>
</evidence>
<dbReference type="Proteomes" id="UP000232922">
    <property type="component" value="Genome"/>
</dbReference>
<dbReference type="Gene3D" id="1.10.287.690">
    <property type="entry name" value="Helix hairpin bin"/>
    <property type="match status" value="1"/>
</dbReference>
<dbReference type="PRINTS" id="PR00106">
    <property type="entry name" value="DNAPOLB"/>
</dbReference>
<dbReference type="InterPro" id="IPR012337">
    <property type="entry name" value="RNaseH-like_sf"/>
</dbReference>
<organism evidence="11 12">
    <name type="scientific">Heliothis virescens ascovirus 3f</name>
    <dbReference type="NCBI Taxonomy" id="328614"/>
    <lineage>
        <taxon>Viruses</taxon>
        <taxon>Varidnaviria</taxon>
        <taxon>Bamfordvirae</taxon>
        <taxon>Nucleocytoviricota</taxon>
        <taxon>Megaviricetes</taxon>
        <taxon>Pimascovirales</taxon>
        <taxon>Pimascovirales incertae sedis</taxon>
        <taxon>Ascoviridae</taxon>
        <taxon>Ascovirus</taxon>
        <taxon>Ascovirus hvav3a</taxon>
    </lineage>
</organism>
<evidence type="ECO:0000256" key="7">
    <source>
        <dbReference type="ARBA" id="ARBA00049244"/>
    </source>
</evidence>
<dbReference type="PANTHER" id="PTHR10322:SF23">
    <property type="entry name" value="DNA POLYMERASE DELTA CATALYTIC SUBUNIT"/>
    <property type="match status" value="1"/>
</dbReference>
<evidence type="ECO:0000313" key="11">
    <source>
        <dbReference type="EMBL" id="AJP08967.1"/>
    </source>
</evidence>
<name>A0A171PV90_9VIRU</name>
<dbReference type="GO" id="GO:0000166">
    <property type="term" value="F:nucleotide binding"/>
    <property type="evidence" value="ECO:0007669"/>
    <property type="project" value="InterPro"/>
</dbReference>
<dbReference type="GeneID" id="41900793"/>
<feature type="domain" description="DNA-directed DNA polymerase family B multifunctional" evidence="9">
    <location>
        <begin position="473"/>
        <end position="597"/>
    </location>
</feature>
<evidence type="ECO:0000256" key="6">
    <source>
        <dbReference type="ARBA" id="ARBA00023125"/>
    </source>
</evidence>
<dbReference type="InterPro" id="IPR006172">
    <property type="entry name" value="DNA-dir_DNA_pol_B"/>
</dbReference>
<sequence length="1086" mass="123721">MDSITNGESFYVYDWRVVSTEKDTNYFDRSGNRKKWTEITLMLRAYCVDANGATVCLRMGQVKTKLYVEFPENYDLNPRRWSAIRTILKDAIYCKNDKCDSNIQRVSLQPLYGAKQVRTYVAIEFTSEVGKRAFINKISGKCDQRTKRTSAKFPDNVTGDQLRFHWMNVPTELQVLVNAKLPFAGWIETGRLYSPKDRKTRCDREYSVDIKQVRISTSMACVTPPLKTFAWDIEAKINDMSSPGTHEDDEVYMISISVSDNTDHLILIAPDGCGEAMKRSMGAGDELTVHVCPNEVSLLLEFNKVCRSIGAVARMGWNVNRFDCVVLMARANRLNCSTTLLDLGLALDVPGCVSTTAGRTFGRFSPNDAIYFDTHGVLCLDVMEMFKSTYTKLPKYSLQYVSQKFLGTTKDPVTLKDLNELHSRLMLDDDHTNTLRAVVSKYCVVDSRLTLQLCQKCAHMTSLTEMARITNTPITMVHYQKQQRRMFHLMFSECARKGVAMQDDFGRDRRLAMIDEDNTDGSSNVDNKRQLNYSGAYVKDPEPGLYNMVGSLDVNSMYPTLMIAYNLCYSTVIDDDAHSDYTDENFEIVEWEDHVGCEHDPNIKEREKLKSIFEDLAKVEKRKCIGVQPITKYFKPTSTTRKPVDDVEDYSECNGFTDDNYNGSPIPSTKLSSVDLQRAAIRLKVLKSRMSGGSRLCAKQRVRILKTRRGLLPDLVEYFLDARRKVRAEMKNVSDPLARDILDKSQLAYKVTANSVYGSTGAVNGKLPCQNVAKATTALGRKTILQSIDIAHRDRSVSTIYSDTDSMYVQLGDEAGDDPWKFVRELAAHITSKLRKPMVIEAEDDIHAKVLFLGKKCYIGRKLFRDGSVSRELDWHGVITVRRDHSQYVKDVYRKAVHRVFADCTMEQFKHTIFEQALTLMQRRVSYERLTKTSEVRNVGDCCTITLCKKTMSWMLGDYKVPQHSHHDILYNTKRDALKTYYVSKLPAPARLSVSLVDRGRPAIEGGRIEFLNIRISNPDVLPIEEISYFKEHGGIVDRLYYIKQIINPLTKVSEAVWKRSDTVIGAVTPILNYDKVVRQLDAMFN</sequence>
<keyword evidence="6 8" id="KW-0238">DNA-binding</keyword>
<dbReference type="InterPro" id="IPR006134">
    <property type="entry name" value="DNA-dir_DNA_pol_B_multi_dom"/>
</dbReference>
<dbReference type="Gene3D" id="3.90.1600.10">
    <property type="entry name" value="Palm domain of DNA polymerase"/>
    <property type="match status" value="1"/>
</dbReference>
<evidence type="ECO:0000256" key="2">
    <source>
        <dbReference type="ARBA" id="ARBA00022679"/>
    </source>
</evidence>
<keyword evidence="5" id="KW-1194">Viral DNA replication</keyword>
<dbReference type="KEGG" id="vg:41900793"/>
<feature type="domain" description="DNA-directed DNA polymerase family B multifunctional" evidence="9">
    <location>
        <begin position="706"/>
        <end position="1054"/>
    </location>
</feature>
<dbReference type="SMART" id="SM00486">
    <property type="entry name" value="POLBc"/>
    <property type="match status" value="1"/>
</dbReference>
<proteinExistence type="inferred from homology"/>
<accession>A0A171PV90</accession>
<keyword evidence="2 8" id="KW-0808">Transferase</keyword>
<dbReference type="InterPro" id="IPR017964">
    <property type="entry name" value="DNA-dir_DNA_pol_B_CS"/>
</dbReference>
<dbReference type="GO" id="GO:0003677">
    <property type="term" value="F:DNA binding"/>
    <property type="evidence" value="ECO:0007669"/>
    <property type="project" value="UniProtKB-KW"/>
</dbReference>
<dbReference type="Gene3D" id="1.10.132.60">
    <property type="entry name" value="DNA polymerase family B, C-terminal domain"/>
    <property type="match status" value="1"/>
</dbReference>
<keyword evidence="8" id="KW-0235">DNA replication</keyword>
<dbReference type="Pfam" id="PF00136">
    <property type="entry name" value="DNA_pol_B"/>
    <property type="match status" value="2"/>
</dbReference>
<dbReference type="PANTHER" id="PTHR10322">
    <property type="entry name" value="DNA POLYMERASE CATALYTIC SUBUNIT"/>
    <property type="match status" value="1"/>
</dbReference>
<evidence type="ECO:0000313" key="12">
    <source>
        <dbReference type="Proteomes" id="UP000232922"/>
    </source>
</evidence>
<dbReference type="SUPFAM" id="SSF53098">
    <property type="entry name" value="Ribonuclease H-like"/>
    <property type="match status" value="1"/>
</dbReference>
<dbReference type="Gene3D" id="3.30.420.10">
    <property type="entry name" value="Ribonuclease H-like superfamily/Ribonuclease H"/>
    <property type="match status" value="1"/>
</dbReference>
<evidence type="ECO:0000256" key="1">
    <source>
        <dbReference type="ARBA" id="ARBA00005755"/>
    </source>
</evidence>
<comment type="similarity">
    <text evidence="1 8">Belongs to the DNA polymerase type-B family.</text>
</comment>
<dbReference type="EC" id="2.7.7.7" evidence="8"/>
<comment type="catalytic activity">
    <reaction evidence="7 8">
        <text>DNA(n) + a 2'-deoxyribonucleoside 5'-triphosphate = DNA(n+1) + diphosphate</text>
        <dbReference type="Rhea" id="RHEA:22508"/>
        <dbReference type="Rhea" id="RHEA-COMP:17339"/>
        <dbReference type="Rhea" id="RHEA-COMP:17340"/>
        <dbReference type="ChEBI" id="CHEBI:33019"/>
        <dbReference type="ChEBI" id="CHEBI:61560"/>
        <dbReference type="ChEBI" id="CHEBI:173112"/>
        <dbReference type="EC" id="2.7.7.7"/>
    </reaction>
</comment>
<dbReference type="PROSITE" id="PS00116">
    <property type="entry name" value="DNA_POLYMERASE_B"/>
    <property type="match status" value="1"/>
</dbReference>